<dbReference type="EMBL" id="JACVFC010000001">
    <property type="protein sequence ID" value="MBC9930739.1"/>
    <property type="molecule type" value="Genomic_DNA"/>
</dbReference>
<keyword evidence="6 8" id="KW-0472">Membrane</keyword>
<keyword evidence="10" id="KW-0732">Signal</keyword>
<evidence type="ECO:0000256" key="9">
    <source>
        <dbReference type="RuleBase" id="RU003357"/>
    </source>
</evidence>
<dbReference type="Gene3D" id="2.40.170.20">
    <property type="entry name" value="TonB-dependent receptor, beta-barrel domain"/>
    <property type="match status" value="1"/>
</dbReference>
<evidence type="ECO:0000313" key="13">
    <source>
        <dbReference type="EMBL" id="MBC9930739.1"/>
    </source>
</evidence>
<evidence type="ECO:0000256" key="1">
    <source>
        <dbReference type="ARBA" id="ARBA00004571"/>
    </source>
</evidence>
<comment type="caution">
    <text evidence="13">The sequence shown here is derived from an EMBL/GenBank/DDBJ whole genome shotgun (WGS) entry which is preliminary data.</text>
</comment>
<evidence type="ECO:0000256" key="8">
    <source>
        <dbReference type="PROSITE-ProRule" id="PRU01360"/>
    </source>
</evidence>
<accession>A0ABR7TJW8</accession>
<evidence type="ECO:0000256" key="2">
    <source>
        <dbReference type="ARBA" id="ARBA00022448"/>
    </source>
</evidence>
<proteinExistence type="inferred from homology"/>
<dbReference type="Gene3D" id="2.60.40.1120">
    <property type="entry name" value="Carboxypeptidase-like, regulatory domain"/>
    <property type="match status" value="1"/>
</dbReference>
<dbReference type="InterPro" id="IPR012910">
    <property type="entry name" value="Plug_dom"/>
</dbReference>
<dbReference type="SUPFAM" id="SSF56935">
    <property type="entry name" value="Porins"/>
    <property type="match status" value="1"/>
</dbReference>
<keyword evidence="7 8" id="KW-0998">Cell outer membrane</keyword>
<dbReference type="Pfam" id="PF07715">
    <property type="entry name" value="Plug"/>
    <property type="match status" value="1"/>
</dbReference>
<gene>
    <name evidence="13" type="ORF">ICL07_10165</name>
</gene>
<sequence length="1017" mass="110177">MKKGLFLWLFVTICMLQAYAQTRTITGRVTDAKDGSPLPGVNIVIKGTTKGTITGPDGNFKIEAPTGASLVFSFVGYANQTVVTDASSNALTVALKNSNQSLNELVVTALGIKRDKRTLTYATQEVKGASIVEAKQNNLVNALSGKVAGVQITNSSGMPGSSARIVIRGNSSLTGDNQALVVIDGIPMDNGEAGNPDGSLSGGGTSNRAADIDPNIIESINVLKGSAATALYGSAAAKGAIIITTKNGMGASTGKPTVSVSSSYSFENPILPSFQSKYAQGTGGKYVDGNAGKLSSTSWGPLMDTLKVNGVAVPKRDNVKDFFRTGHTTDNNVSVSGFGEKSNYLVSYSFLKTNGTMPNTDYSRHALFAKYGTELAKNLHLTMQFNYILSDNHRLLEGNSLASPLWTIYAAPISWNPFPTTKADGTQQVYRAARNNPYWLVDNTGLRDRTNRIIPVINLSYSPLSWLTVTERFGADMYVNNTDYHENMGIIGSASPDGRMYKRDIQYQQFNHDLIVQARKNFGDDWTTDIVLGNNILFNYNNNSYTEGVGLSVPGLYTPDNANAVSSSYHLYRNRKVGFYAQANVEWRKMLTLAVTGRYDGSSVLSKDKQFYPYGSVSGGFVFTEALGMSNSKIMNFGKVRVSYSAVGNDNVGPYMLTTPYEKATVGNITFPYNGQNGFLQSTTYANPLRNESVKEFEVGLETKFFQNRAGLDVSYFDRKSTDLLTTSTPISGATGYPAMSINAGDMRNKGVEVVLNVTPIKSKNFNWDIGVNFTKIDNKVTRLAPGLNSIFLAGFTTPGIYAFADQAYGVIMGSHFKRNDANQLLLDDDGYPQIADGTAPIGYVTPKWLGGITSTFTWKALTFSFVLDHKHGGDILNLDNHYLLFYGTPKVTENRGTSYVFPGIIESSKKPNTTAVPLDQSYYTNLYSSVDESSIEDGSFLKLRQVSLSYNFGAFLKGTAFKSLALNVTGTNFILHKNYTGSDPEVSLNGSGNGQGFANFMAPSNHTIIIGLKATF</sequence>
<dbReference type="InterPro" id="IPR039426">
    <property type="entry name" value="TonB-dep_rcpt-like"/>
</dbReference>
<evidence type="ECO:0000313" key="14">
    <source>
        <dbReference type="Proteomes" id="UP000659124"/>
    </source>
</evidence>
<name>A0ABR7TJW8_9BACT</name>
<dbReference type="NCBIfam" id="TIGR04056">
    <property type="entry name" value="OMP_RagA_SusC"/>
    <property type="match status" value="1"/>
</dbReference>
<dbReference type="InterPro" id="IPR008969">
    <property type="entry name" value="CarboxyPept-like_regulatory"/>
</dbReference>
<feature type="chain" id="PRO_5045755348" evidence="10">
    <location>
        <begin position="21"/>
        <end position="1017"/>
    </location>
</feature>
<evidence type="ECO:0000256" key="4">
    <source>
        <dbReference type="ARBA" id="ARBA00022692"/>
    </source>
</evidence>
<dbReference type="SUPFAM" id="SSF49464">
    <property type="entry name" value="Carboxypeptidase regulatory domain-like"/>
    <property type="match status" value="1"/>
</dbReference>
<dbReference type="Pfam" id="PF13715">
    <property type="entry name" value="CarbopepD_reg_2"/>
    <property type="match status" value="1"/>
</dbReference>
<feature type="domain" description="TonB-dependent receptor plug" evidence="12">
    <location>
        <begin position="116"/>
        <end position="240"/>
    </location>
</feature>
<dbReference type="Gene3D" id="2.170.130.10">
    <property type="entry name" value="TonB-dependent receptor, plug domain"/>
    <property type="match status" value="1"/>
</dbReference>
<reference evidence="13 14" key="1">
    <citation type="submission" date="2020-09" db="EMBL/GenBank/DDBJ databases">
        <title>Genome sequences of type strains of Chitinophaga qingshengii and Chitinophaga varians.</title>
        <authorList>
            <person name="Kittiwongwattana C."/>
        </authorList>
    </citation>
    <scope>NUCLEOTIDE SEQUENCE [LARGE SCALE GENOMIC DNA]</scope>
    <source>
        <strain evidence="13 14">JCM 30026</strain>
    </source>
</reference>
<feature type="signal peptide" evidence="10">
    <location>
        <begin position="1"/>
        <end position="20"/>
    </location>
</feature>
<comment type="similarity">
    <text evidence="8 9">Belongs to the TonB-dependent receptor family.</text>
</comment>
<dbReference type="InterPro" id="IPR036942">
    <property type="entry name" value="Beta-barrel_TonB_sf"/>
</dbReference>
<evidence type="ECO:0000256" key="10">
    <source>
        <dbReference type="SAM" id="SignalP"/>
    </source>
</evidence>
<dbReference type="InterPro" id="IPR023996">
    <property type="entry name" value="TonB-dep_OMP_SusC/RagA"/>
</dbReference>
<evidence type="ECO:0000256" key="6">
    <source>
        <dbReference type="ARBA" id="ARBA00023136"/>
    </source>
</evidence>
<dbReference type="InterPro" id="IPR037066">
    <property type="entry name" value="Plug_dom_sf"/>
</dbReference>
<keyword evidence="2 8" id="KW-0813">Transport</keyword>
<dbReference type="RefSeq" id="WP_188087794.1">
    <property type="nucleotide sequence ID" value="NZ_JACVFC010000001.1"/>
</dbReference>
<evidence type="ECO:0000259" key="11">
    <source>
        <dbReference type="Pfam" id="PF00593"/>
    </source>
</evidence>
<evidence type="ECO:0000259" key="12">
    <source>
        <dbReference type="Pfam" id="PF07715"/>
    </source>
</evidence>
<organism evidence="13 14">
    <name type="scientific">Chitinophaga qingshengii</name>
    <dbReference type="NCBI Taxonomy" id="1569794"/>
    <lineage>
        <taxon>Bacteria</taxon>
        <taxon>Pseudomonadati</taxon>
        <taxon>Bacteroidota</taxon>
        <taxon>Chitinophagia</taxon>
        <taxon>Chitinophagales</taxon>
        <taxon>Chitinophagaceae</taxon>
        <taxon>Chitinophaga</taxon>
    </lineage>
</organism>
<feature type="domain" description="TonB-dependent receptor-like beta-barrel" evidence="11">
    <location>
        <begin position="413"/>
        <end position="954"/>
    </location>
</feature>
<keyword evidence="3 8" id="KW-1134">Transmembrane beta strand</keyword>
<dbReference type="InterPro" id="IPR000531">
    <property type="entry name" value="Beta-barrel_TonB"/>
</dbReference>
<dbReference type="PROSITE" id="PS52016">
    <property type="entry name" value="TONB_DEPENDENT_REC_3"/>
    <property type="match status" value="1"/>
</dbReference>
<comment type="subcellular location">
    <subcellularLocation>
        <location evidence="1 8">Cell outer membrane</location>
        <topology evidence="1 8">Multi-pass membrane protein</topology>
    </subcellularLocation>
</comment>
<evidence type="ECO:0000256" key="3">
    <source>
        <dbReference type="ARBA" id="ARBA00022452"/>
    </source>
</evidence>
<dbReference type="Proteomes" id="UP000659124">
    <property type="component" value="Unassembled WGS sequence"/>
</dbReference>
<evidence type="ECO:0000256" key="7">
    <source>
        <dbReference type="ARBA" id="ARBA00023237"/>
    </source>
</evidence>
<evidence type="ECO:0000256" key="5">
    <source>
        <dbReference type="ARBA" id="ARBA00023077"/>
    </source>
</evidence>
<keyword evidence="5 9" id="KW-0798">TonB box</keyword>
<dbReference type="Pfam" id="PF00593">
    <property type="entry name" value="TonB_dep_Rec_b-barrel"/>
    <property type="match status" value="1"/>
</dbReference>
<keyword evidence="14" id="KW-1185">Reference proteome</keyword>
<keyword evidence="4 8" id="KW-0812">Transmembrane</keyword>
<protein>
    <submittedName>
        <fullName evidence="13">SusC/RagA family TonB-linked outer membrane protein</fullName>
    </submittedName>
</protein>